<dbReference type="InterPro" id="IPR004000">
    <property type="entry name" value="Actin"/>
</dbReference>
<organism evidence="4 5">
    <name type="scientific">Clydaea vesicula</name>
    <dbReference type="NCBI Taxonomy" id="447962"/>
    <lineage>
        <taxon>Eukaryota</taxon>
        <taxon>Fungi</taxon>
        <taxon>Fungi incertae sedis</taxon>
        <taxon>Chytridiomycota</taxon>
        <taxon>Chytridiomycota incertae sedis</taxon>
        <taxon>Chytridiomycetes</taxon>
        <taxon>Lobulomycetales</taxon>
        <taxon>Lobulomycetaceae</taxon>
        <taxon>Clydaea</taxon>
    </lineage>
</organism>
<dbReference type="InterPro" id="IPR043129">
    <property type="entry name" value="ATPase_NBD"/>
</dbReference>
<evidence type="ECO:0000256" key="2">
    <source>
        <dbReference type="SAM" id="Coils"/>
    </source>
</evidence>
<keyword evidence="5" id="KW-1185">Reference proteome</keyword>
<comment type="similarity">
    <text evidence="1">Belongs to the actin family.</text>
</comment>
<gene>
    <name evidence="4" type="primary">ARP5</name>
    <name evidence="4" type="ORF">HK099_001855</name>
</gene>
<feature type="coiled-coil region" evidence="2">
    <location>
        <begin position="221"/>
        <end position="248"/>
    </location>
</feature>
<dbReference type="SMART" id="SM00268">
    <property type="entry name" value="ACTIN"/>
    <property type="match status" value="1"/>
</dbReference>
<comment type="caution">
    <text evidence="4">The sequence shown here is derived from an EMBL/GenBank/DDBJ whole genome shotgun (WGS) entry which is preliminary data.</text>
</comment>
<feature type="compositionally biased region" description="Basic residues" evidence="3">
    <location>
        <begin position="369"/>
        <end position="380"/>
    </location>
</feature>
<sequence>MTNKLIVDYGSRYIRYNLPNSKEPLLLDNHSHQFEETMDLLLHPFTEAPSIMMTEPFCTPNHNRSVLNEMLFELYNIPRLSFGIDSLFSFDFNNNSKIDSGLVISSSFSSTHIIPVLNGTPMLLNARRLNWGLQDSIDYLTTQTRLKYPKINFSHHQAEKIMENFNKKNDNFYYSLDYFNDLKLIKENPMKYTFILQNPVKNTSINEISEKKRETGKLLQEMARERRIKKLEENKKELAALNKLLNLKLIDEYRFQNDLSKSGFKNENELLKIIKNMTEKIDLSTQKLFNPQAVEKKEEVVTKKYSALEIKELNEKREVLLEKIRVTKRLQLELKDKRSSASVKRMKSIALLSKDPNSNINENNSNAGMKRRRVTEKKKSKGEGGDDDFGLHDEDWAIYREIGNPDFEEEEEDYTLELEKIEAILKMEDVNFKPIIVDDRMVDSSNVVFKLAHSPNYDPESELTLNQMLFNIDRIRIPEIIFRPEIVGLDQMGLSELCQFILKNFEGDKKDLEKLTSNIFLTGSNFNYKYIEEKLIDSLKKNLHTDLNISVKTDMDFLNSGFRSMLNLSENENDAAFFTKEDYEEFGSSYFKESRFSNNYYQ</sequence>
<feature type="compositionally biased region" description="Low complexity" evidence="3">
    <location>
        <begin position="357"/>
        <end position="366"/>
    </location>
</feature>
<dbReference type="AlphaFoldDB" id="A0AAD5XZJ4"/>
<dbReference type="PANTHER" id="PTHR11937">
    <property type="entry name" value="ACTIN"/>
    <property type="match status" value="1"/>
</dbReference>
<evidence type="ECO:0000256" key="3">
    <source>
        <dbReference type="SAM" id="MobiDB-lite"/>
    </source>
</evidence>
<evidence type="ECO:0000313" key="5">
    <source>
        <dbReference type="Proteomes" id="UP001211065"/>
    </source>
</evidence>
<protein>
    <submittedName>
        <fullName evidence="4">Nuclear actin-protein involved in chromatin remodeling</fullName>
    </submittedName>
</protein>
<evidence type="ECO:0000313" key="4">
    <source>
        <dbReference type="EMBL" id="KAJ3222838.1"/>
    </source>
</evidence>
<dbReference type="EMBL" id="JADGJW010000157">
    <property type="protein sequence ID" value="KAJ3222838.1"/>
    <property type="molecule type" value="Genomic_DNA"/>
</dbReference>
<dbReference type="SUPFAM" id="SSF53067">
    <property type="entry name" value="Actin-like ATPase domain"/>
    <property type="match status" value="2"/>
</dbReference>
<proteinExistence type="inferred from homology"/>
<dbReference type="Gene3D" id="3.30.420.40">
    <property type="match status" value="2"/>
</dbReference>
<reference evidence="4" key="1">
    <citation type="submission" date="2020-05" db="EMBL/GenBank/DDBJ databases">
        <title>Phylogenomic resolution of chytrid fungi.</title>
        <authorList>
            <person name="Stajich J.E."/>
            <person name="Amses K."/>
            <person name="Simmons R."/>
            <person name="Seto K."/>
            <person name="Myers J."/>
            <person name="Bonds A."/>
            <person name="Quandt C.A."/>
            <person name="Barry K."/>
            <person name="Liu P."/>
            <person name="Grigoriev I."/>
            <person name="Longcore J.E."/>
            <person name="James T.Y."/>
        </authorList>
    </citation>
    <scope>NUCLEOTIDE SEQUENCE</scope>
    <source>
        <strain evidence="4">JEL0476</strain>
    </source>
</reference>
<evidence type="ECO:0000256" key="1">
    <source>
        <dbReference type="RuleBase" id="RU000487"/>
    </source>
</evidence>
<feature type="region of interest" description="Disordered" evidence="3">
    <location>
        <begin position="354"/>
        <end position="389"/>
    </location>
</feature>
<dbReference type="Pfam" id="PF00022">
    <property type="entry name" value="Actin"/>
    <property type="match status" value="2"/>
</dbReference>
<accession>A0AAD5XZJ4</accession>
<keyword evidence="2" id="KW-0175">Coiled coil</keyword>
<name>A0AAD5XZJ4_9FUNG</name>
<dbReference type="Proteomes" id="UP001211065">
    <property type="component" value="Unassembled WGS sequence"/>
</dbReference>